<reference evidence="3 4" key="1">
    <citation type="journal article" date="2023" name="Plants (Basel)">
        <title>Bridging the Gap: Combining Genomics and Transcriptomics Approaches to Understand Stylosanthes scabra, an Orphan Legume from the Brazilian Caatinga.</title>
        <authorList>
            <person name="Ferreira-Neto J.R.C."/>
            <person name="da Silva M.D."/>
            <person name="Binneck E."/>
            <person name="de Melo N.F."/>
            <person name="da Silva R.H."/>
            <person name="de Melo A.L.T.M."/>
            <person name="Pandolfi V."/>
            <person name="Bustamante F.O."/>
            <person name="Brasileiro-Vidal A.C."/>
            <person name="Benko-Iseppon A.M."/>
        </authorList>
    </citation>
    <scope>NUCLEOTIDE SEQUENCE [LARGE SCALE GENOMIC DNA]</scope>
    <source>
        <tissue evidence="3">Leaves</tissue>
    </source>
</reference>
<evidence type="ECO:0000256" key="2">
    <source>
        <dbReference type="SAM" id="MobiDB-lite"/>
    </source>
</evidence>
<feature type="compositionally biased region" description="Polar residues" evidence="2">
    <location>
        <begin position="134"/>
        <end position="147"/>
    </location>
</feature>
<comment type="caution">
    <text evidence="3">The sequence shown here is derived from an EMBL/GenBank/DDBJ whole genome shotgun (WGS) entry which is preliminary data.</text>
</comment>
<name>A0ABU6Y9A4_9FABA</name>
<dbReference type="Proteomes" id="UP001341840">
    <property type="component" value="Unassembled WGS sequence"/>
</dbReference>
<evidence type="ECO:0000313" key="4">
    <source>
        <dbReference type="Proteomes" id="UP001341840"/>
    </source>
</evidence>
<keyword evidence="1" id="KW-0175">Coiled coil</keyword>
<accession>A0ABU6Y9A4</accession>
<feature type="coiled-coil region" evidence="1">
    <location>
        <begin position="12"/>
        <end position="39"/>
    </location>
</feature>
<evidence type="ECO:0000313" key="3">
    <source>
        <dbReference type="EMBL" id="MED6206521.1"/>
    </source>
</evidence>
<dbReference type="EMBL" id="JASCZI010241762">
    <property type="protein sequence ID" value="MED6206521.1"/>
    <property type="molecule type" value="Genomic_DNA"/>
</dbReference>
<protein>
    <submittedName>
        <fullName evidence="3">Uncharacterized protein</fullName>
    </submittedName>
</protein>
<feature type="compositionally biased region" description="Low complexity" evidence="2">
    <location>
        <begin position="112"/>
        <end position="132"/>
    </location>
</feature>
<sequence>MEQNQQVQQGYMEKQQQRFEQIQEQIANMQIGIQNAQGKYIEELQVVKKRQDHLWTNQNNLCNGIMKEQDLLGKEIQDIKKWQMSETLSKFKTTKIDKVMEASLKSDLEAGSASQAARPPTPTTAPTSTPAPELSQTYDQSMQFFHD</sequence>
<keyword evidence="4" id="KW-1185">Reference proteome</keyword>
<organism evidence="3 4">
    <name type="scientific">Stylosanthes scabra</name>
    <dbReference type="NCBI Taxonomy" id="79078"/>
    <lineage>
        <taxon>Eukaryota</taxon>
        <taxon>Viridiplantae</taxon>
        <taxon>Streptophyta</taxon>
        <taxon>Embryophyta</taxon>
        <taxon>Tracheophyta</taxon>
        <taxon>Spermatophyta</taxon>
        <taxon>Magnoliopsida</taxon>
        <taxon>eudicotyledons</taxon>
        <taxon>Gunneridae</taxon>
        <taxon>Pentapetalae</taxon>
        <taxon>rosids</taxon>
        <taxon>fabids</taxon>
        <taxon>Fabales</taxon>
        <taxon>Fabaceae</taxon>
        <taxon>Papilionoideae</taxon>
        <taxon>50 kb inversion clade</taxon>
        <taxon>dalbergioids sensu lato</taxon>
        <taxon>Dalbergieae</taxon>
        <taxon>Pterocarpus clade</taxon>
        <taxon>Stylosanthes</taxon>
    </lineage>
</organism>
<gene>
    <name evidence="3" type="ORF">PIB30_027613</name>
</gene>
<proteinExistence type="predicted"/>
<feature type="region of interest" description="Disordered" evidence="2">
    <location>
        <begin position="107"/>
        <end position="147"/>
    </location>
</feature>
<evidence type="ECO:0000256" key="1">
    <source>
        <dbReference type="SAM" id="Coils"/>
    </source>
</evidence>